<name>A7WKH5_9VIRU</name>
<reference evidence="2" key="1">
    <citation type="journal article" date="2008" name="J. Virol.">
        <title>Structure of the acidianus filamentous virus 3 and comparative genomics of related archaeal lipothrixviruses.</title>
        <authorList>
            <person name="Vestergaard G."/>
            <person name="Aramayo R."/>
            <person name="Basta T."/>
            <person name="Haring M."/>
            <person name="Peng X."/>
            <person name="Brugger K."/>
            <person name="Chen L."/>
            <person name="Rachel R."/>
            <person name="Boisset N."/>
            <person name="Garrett R.A."/>
            <person name="Prangishvili D."/>
        </authorList>
    </citation>
    <scope>NUCLEOTIDE SEQUENCE [LARGE SCALE GENOMIC DNA]</scope>
</reference>
<evidence type="ECO:0000313" key="2">
    <source>
        <dbReference type="Proteomes" id="UP000001308"/>
    </source>
</evidence>
<proteinExistence type="predicted"/>
<sequence length="71" mass="8453">MKISIVPFLISLTVTKQFFSLHSTFRISYSRLIIRQLHSNTIKEESLNNKKQNGVKYRKKTYISIFPKYNN</sequence>
<dbReference type="RefSeq" id="YP_001604179.1">
    <property type="nucleotide sequence ID" value="NC_010152.1"/>
</dbReference>
<accession>A7WKH5</accession>
<protein>
    <submittedName>
        <fullName evidence="1">Uncharacterized protein</fullName>
    </submittedName>
</protein>
<keyword evidence="2" id="KW-1185">Reference proteome</keyword>
<organism evidence="1 2">
    <name type="scientific">Betalipothrixvirus pozzuoliense</name>
    <dbReference type="NCBI Taxonomy" id="346882"/>
    <lineage>
        <taxon>Viruses</taxon>
        <taxon>Adnaviria</taxon>
        <taxon>Zilligvirae</taxon>
        <taxon>Taleaviricota</taxon>
        <taxon>Tokiviricetes</taxon>
        <taxon>Ligamenvirales</taxon>
        <taxon>Lipothrixviridae</taxon>
        <taxon>Betalipothrixvirus</taxon>
    </lineage>
</organism>
<evidence type="ECO:0000313" key="1">
    <source>
        <dbReference type="EMBL" id="CAJ31575.1"/>
    </source>
</evidence>
<dbReference type="EMBL" id="AM087121">
    <property type="protein sequence ID" value="CAJ31575.1"/>
    <property type="molecule type" value="Genomic_DNA"/>
</dbReference>
<dbReference type="Proteomes" id="UP000001308">
    <property type="component" value="Segment"/>
</dbReference>
<dbReference type="KEGG" id="vg:5797845"/>
<dbReference type="GeneID" id="5797845"/>